<protein>
    <submittedName>
        <fullName evidence="1">Uncharacterized protein</fullName>
    </submittedName>
</protein>
<reference evidence="1" key="1">
    <citation type="thesis" date="2020" institute="Technische Universitat Dresden" country="Dresden, Germany">
        <title>The Agarolytic System of Microbulbifer elongatus PORT2, Isolated from Batu Karas, Pangandaran West Java Indonesia.</title>
        <authorList>
            <person name="Anggraeni S.R."/>
        </authorList>
    </citation>
    <scope>NUCLEOTIDE SEQUENCE</scope>
    <source>
        <strain evidence="1">PORT2</strain>
    </source>
</reference>
<accession>A0ABT1P0T5</accession>
<evidence type="ECO:0000313" key="2">
    <source>
        <dbReference type="Proteomes" id="UP001205566"/>
    </source>
</evidence>
<comment type="caution">
    <text evidence="1">The sequence shown here is derived from an EMBL/GenBank/DDBJ whole genome shotgun (WGS) entry which is preliminary data.</text>
</comment>
<organism evidence="1 2">
    <name type="scientific">Microbulbifer elongatus</name>
    <dbReference type="NCBI Taxonomy" id="86173"/>
    <lineage>
        <taxon>Bacteria</taxon>
        <taxon>Pseudomonadati</taxon>
        <taxon>Pseudomonadota</taxon>
        <taxon>Gammaproteobacteria</taxon>
        <taxon>Cellvibrionales</taxon>
        <taxon>Microbulbiferaceae</taxon>
        <taxon>Microbulbifer</taxon>
    </lineage>
</organism>
<sequence length="138" mass="15047">MTLPLSADQAAVEQGKRAAEAGLAAPLKRQLETAELVARVEITAVQRLIDHALSEPGMTAVTGYVYSGIAQQVWKGASAAHLAFRVHLADCQKKLTRGQQYLIFARTNARGYLELLSCEAAIAHPERGNLLAELNRYY</sequence>
<dbReference type="EMBL" id="JACASI010000026">
    <property type="protein sequence ID" value="MCQ3829730.1"/>
    <property type="molecule type" value="Genomic_DNA"/>
</dbReference>
<dbReference type="Proteomes" id="UP001205566">
    <property type="component" value="Unassembled WGS sequence"/>
</dbReference>
<keyword evidence="2" id="KW-1185">Reference proteome</keyword>
<evidence type="ECO:0000313" key="1">
    <source>
        <dbReference type="EMBL" id="MCQ3829730.1"/>
    </source>
</evidence>
<dbReference type="RefSeq" id="WP_255874785.1">
    <property type="nucleotide sequence ID" value="NZ_JACASI010000026.1"/>
</dbReference>
<name>A0ABT1P0T5_9GAMM</name>
<proteinExistence type="predicted"/>
<gene>
    <name evidence="1" type="ORF">HXX02_09745</name>
</gene>